<proteinExistence type="predicted"/>
<accession>A0A0C3C1S1</accession>
<dbReference type="OrthoDB" id="61113at2759"/>
<dbReference type="STRING" id="686832.A0A0C3C1S1"/>
<keyword evidence="3" id="KW-1185">Reference proteome</keyword>
<reference evidence="3" key="2">
    <citation type="submission" date="2015-01" db="EMBL/GenBank/DDBJ databases">
        <title>Evolutionary Origins and Diversification of the Mycorrhizal Mutualists.</title>
        <authorList>
            <consortium name="DOE Joint Genome Institute"/>
            <consortium name="Mycorrhizal Genomics Consortium"/>
            <person name="Kohler A."/>
            <person name="Kuo A."/>
            <person name="Nagy L.G."/>
            <person name="Floudas D."/>
            <person name="Copeland A."/>
            <person name="Barry K.W."/>
            <person name="Cichocki N."/>
            <person name="Veneault-Fourrey C."/>
            <person name="LaButti K."/>
            <person name="Lindquist E.A."/>
            <person name="Lipzen A."/>
            <person name="Lundell T."/>
            <person name="Morin E."/>
            <person name="Murat C."/>
            <person name="Riley R."/>
            <person name="Ohm R."/>
            <person name="Sun H."/>
            <person name="Tunlid A."/>
            <person name="Henrissat B."/>
            <person name="Grigoriev I.V."/>
            <person name="Hibbett D.S."/>
            <person name="Martin F."/>
        </authorList>
    </citation>
    <scope>NUCLEOTIDE SEQUENCE [LARGE SCALE GENOMIC DNA]</scope>
    <source>
        <strain evidence="3">h7</strain>
    </source>
</reference>
<organism evidence="2 3">
    <name type="scientific">Hebeloma cylindrosporum</name>
    <dbReference type="NCBI Taxonomy" id="76867"/>
    <lineage>
        <taxon>Eukaryota</taxon>
        <taxon>Fungi</taxon>
        <taxon>Dikarya</taxon>
        <taxon>Basidiomycota</taxon>
        <taxon>Agaricomycotina</taxon>
        <taxon>Agaricomycetes</taxon>
        <taxon>Agaricomycetidae</taxon>
        <taxon>Agaricales</taxon>
        <taxon>Agaricineae</taxon>
        <taxon>Hymenogastraceae</taxon>
        <taxon>Hebeloma</taxon>
    </lineage>
</organism>
<dbReference type="AlphaFoldDB" id="A0A0C3C1S1"/>
<name>A0A0C3C1S1_HEBCY</name>
<dbReference type="EMBL" id="KN831792">
    <property type="protein sequence ID" value="KIM38174.1"/>
    <property type="molecule type" value="Genomic_DNA"/>
</dbReference>
<evidence type="ECO:0000259" key="1">
    <source>
        <dbReference type="PROSITE" id="PS51186"/>
    </source>
</evidence>
<dbReference type="SUPFAM" id="SSF55729">
    <property type="entry name" value="Acyl-CoA N-acyltransferases (Nat)"/>
    <property type="match status" value="1"/>
</dbReference>
<gene>
    <name evidence="2" type="ORF">M413DRAFT_247359</name>
</gene>
<sequence length="191" mass="21127">MHNDQGAISLSGGDVSLMKLQALAMLRAGALAGEYYIATNPAGEQIGYTLWMPPGQEMFSTDEQRKLGFAEFMNRLPQEGKDYFATTYLARLPGFVTSKLGPTGKLDSWWLHMAMVRRDYQKKGVVRSLINLVCEKAAETGGTLACATTSHENVPVYRAIGFTHLGEIVMPSPWGEWPVHLFSLNARRTEA</sequence>
<dbReference type="Proteomes" id="UP000053424">
    <property type="component" value="Unassembled WGS sequence"/>
</dbReference>
<evidence type="ECO:0000313" key="3">
    <source>
        <dbReference type="Proteomes" id="UP000053424"/>
    </source>
</evidence>
<feature type="domain" description="N-acetyltransferase" evidence="1">
    <location>
        <begin position="37"/>
        <end position="187"/>
    </location>
</feature>
<dbReference type="InterPro" id="IPR016181">
    <property type="entry name" value="Acyl_CoA_acyltransferase"/>
</dbReference>
<evidence type="ECO:0000313" key="2">
    <source>
        <dbReference type="EMBL" id="KIM38174.1"/>
    </source>
</evidence>
<dbReference type="InterPro" id="IPR052523">
    <property type="entry name" value="Trichothecene_AcTrans"/>
</dbReference>
<dbReference type="PANTHER" id="PTHR42791:SF1">
    <property type="entry name" value="N-ACETYLTRANSFERASE DOMAIN-CONTAINING PROTEIN"/>
    <property type="match status" value="1"/>
</dbReference>
<dbReference type="CDD" id="cd04301">
    <property type="entry name" value="NAT_SF"/>
    <property type="match status" value="1"/>
</dbReference>
<dbReference type="Pfam" id="PF00583">
    <property type="entry name" value="Acetyltransf_1"/>
    <property type="match status" value="1"/>
</dbReference>
<reference evidence="2 3" key="1">
    <citation type="submission" date="2014-04" db="EMBL/GenBank/DDBJ databases">
        <authorList>
            <consortium name="DOE Joint Genome Institute"/>
            <person name="Kuo A."/>
            <person name="Gay G."/>
            <person name="Dore J."/>
            <person name="Kohler A."/>
            <person name="Nagy L.G."/>
            <person name="Floudas D."/>
            <person name="Copeland A."/>
            <person name="Barry K.W."/>
            <person name="Cichocki N."/>
            <person name="Veneault-Fourrey C."/>
            <person name="LaButti K."/>
            <person name="Lindquist E.A."/>
            <person name="Lipzen A."/>
            <person name="Lundell T."/>
            <person name="Morin E."/>
            <person name="Murat C."/>
            <person name="Sun H."/>
            <person name="Tunlid A."/>
            <person name="Henrissat B."/>
            <person name="Grigoriev I.V."/>
            <person name="Hibbett D.S."/>
            <person name="Martin F."/>
            <person name="Nordberg H.P."/>
            <person name="Cantor M.N."/>
            <person name="Hua S.X."/>
        </authorList>
    </citation>
    <scope>NUCLEOTIDE SEQUENCE [LARGE SCALE GENOMIC DNA]</scope>
    <source>
        <strain evidence="3">h7</strain>
    </source>
</reference>
<dbReference type="InterPro" id="IPR000182">
    <property type="entry name" value="GNAT_dom"/>
</dbReference>
<dbReference type="GO" id="GO:0016747">
    <property type="term" value="F:acyltransferase activity, transferring groups other than amino-acyl groups"/>
    <property type="evidence" value="ECO:0007669"/>
    <property type="project" value="InterPro"/>
</dbReference>
<protein>
    <recommendedName>
        <fullName evidence="1">N-acetyltransferase domain-containing protein</fullName>
    </recommendedName>
</protein>
<dbReference type="PROSITE" id="PS51186">
    <property type="entry name" value="GNAT"/>
    <property type="match status" value="1"/>
</dbReference>
<dbReference type="HOGENOM" id="CLU_086106_1_1_1"/>
<dbReference type="PANTHER" id="PTHR42791">
    <property type="entry name" value="GNAT FAMILY ACETYLTRANSFERASE"/>
    <property type="match status" value="1"/>
</dbReference>
<dbReference type="Gene3D" id="3.40.630.30">
    <property type="match status" value="1"/>
</dbReference>